<dbReference type="AlphaFoldDB" id="A0A8K0MS18"/>
<dbReference type="EMBL" id="VOIH02000001">
    <property type="protein sequence ID" value="KAF3455828.1"/>
    <property type="molecule type" value="Genomic_DNA"/>
</dbReference>
<gene>
    <name evidence="2" type="ORF">FNV43_RR00470</name>
</gene>
<keyword evidence="3" id="KW-1185">Reference proteome</keyword>
<accession>A0A8K0MS18</accession>
<reference evidence="2" key="1">
    <citation type="submission" date="2020-03" db="EMBL/GenBank/DDBJ databases">
        <title>A high-quality chromosome-level genome assembly of a woody plant with both climbing and erect habits, Rhamnella rubrinervis.</title>
        <authorList>
            <person name="Lu Z."/>
            <person name="Yang Y."/>
            <person name="Zhu X."/>
            <person name="Sun Y."/>
        </authorList>
    </citation>
    <scope>NUCLEOTIDE SEQUENCE</scope>
    <source>
        <strain evidence="2">BYM</strain>
        <tissue evidence="2">Leaf</tissue>
    </source>
</reference>
<proteinExistence type="predicted"/>
<evidence type="ECO:0000313" key="3">
    <source>
        <dbReference type="Proteomes" id="UP000796880"/>
    </source>
</evidence>
<evidence type="ECO:0000256" key="1">
    <source>
        <dbReference type="SAM" id="MobiDB-lite"/>
    </source>
</evidence>
<evidence type="ECO:0000313" key="2">
    <source>
        <dbReference type="EMBL" id="KAF3455828.1"/>
    </source>
</evidence>
<sequence length="64" mass="6901">MRMRSRRAQGCLEGRTLTASHSLSHHHHHSRGFVAASAESDNGADVSRHYDFDLLTIGVGSGGV</sequence>
<dbReference type="Proteomes" id="UP000796880">
    <property type="component" value="Unassembled WGS sequence"/>
</dbReference>
<feature type="region of interest" description="Disordered" evidence="1">
    <location>
        <begin position="1"/>
        <end position="38"/>
    </location>
</feature>
<comment type="caution">
    <text evidence="2">The sequence shown here is derived from an EMBL/GenBank/DDBJ whole genome shotgun (WGS) entry which is preliminary data.</text>
</comment>
<organism evidence="2 3">
    <name type="scientific">Rhamnella rubrinervis</name>
    <dbReference type="NCBI Taxonomy" id="2594499"/>
    <lineage>
        <taxon>Eukaryota</taxon>
        <taxon>Viridiplantae</taxon>
        <taxon>Streptophyta</taxon>
        <taxon>Embryophyta</taxon>
        <taxon>Tracheophyta</taxon>
        <taxon>Spermatophyta</taxon>
        <taxon>Magnoliopsida</taxon>
        <taxon>eudicotyledons</taxon>
        <taxon>Gunneridae</taxon>
        <taxon>Pentapetalae</taxon>
        <taxon>rosids</taxon>
        <taxon>fabids</taxon>
        <taxon>Rosales</taxon>
        <taxon>Rhamnaceae</taxon>
        <taxon>rhamnoid group</taxon>
        <taxon>Rhamneae</taxon>
        <taxon>Rhamnella</taxon>
    </lineage>
</organism>
<name>A0A8K0MS18_9ROSA</name>
<protein>
    <submittedName>
        <fullName evidence="2">Uncharacterized protein</fullName>
    </submittedName>
</protein>